<protein>
    <submittedName>
        <fullName evidence="1">Uncharacterized protein</fullName>
    </submittedName>
</protein>
<dbReference type="Proteomes" id="UP000001299">
    <property type="component" value="Plasmid pCY186"/>
</dbReference>
<evidence type="ECO:0000313" key="1">
    <source>
        <dbReference type="EMBL" id="ADL36553.1"/>
    </source>
</evidence>
<dbReference type="KEGG" id="bpb:bpr_IV189"/>
<proteinExistence type="predicted"/>
<sequence length="291" mass="32825">MSERKNEEKNLLAAYYGKKAFVKIKQCLEIGKIQFSFVDLNNTKDHIDCYMLAEEFGAILMASITDKSLLKAIMDEKAKGEQYPKPIWMSPVGGNATGNNGKPISRYFEIAPGSSSEVLFTAYSFPAEQNDNGAFIKVKGSKAILTLRVPCTFNDLKVLQYKWSFLEKDYMSEKYSLLNMKSDYQPRYEDTYASESAEEKEKAIEAKMKTIRLVATSALEPVKGKSNIKVCQVTENGNIHRLICLMDKIADKKKLSSFESQLNSRVSANGTLEFSAEVAEKDSDYYLTRFA</sequence>
<dbReference type="AlphaFoldDB" id="E0S571"/>
<dbReference type="RefSeq" id="WP_013283201.1">
    <property type="nucleotide sequence ID" value="NC_014390.1"/>
</dbReference>
<dbReference type="HOGENOM" id="CLU_955406_0_0_9"/>
<geneLocation type="plasmid" evidence="1 2">
    <name>pCY186</name>
</geneLocation>
<dbReference type="EMBL" id="CP001813">
    <property type="protein sequence ID" value="ADL36553.1"/>
    <property type="molecule type" value="Genomic_DNA"/>
</dbReference>
<evidence type="ECO:0000313" key="2">
    <source>
        <dbReference type="Proteomes" id="UP000001299"/>
    </source>
</evidence>
<keyword evidence="2" id="KW-1185">Reference proteome</keyword>
<name>E0S571_BUTPB</name>
<gene>
    <name evidence="1" type="ordered locus">bpr_IV189</name>
</gene>
<accession>E0S571</accession>
<organism evidence="1 2">
    <name type="scientific">Butyrivibrio proteoclasticus (strain ATCC 51982 / DSM 14932 / B316)</name>
    <name type="common">Clostridium proteoclasticum</name>
    <dbReference type="NCBI Taxonomy" id="515622"/>
    <lineage>
        <taxon>Bacteria</taxon>
        <taxon>Bacillati</taxon>
        <taxon>Bacillota</taxon>
        <taxon>Clostridia</taxon>
        <taxon>Lachnospirales</taxon>
        <taxon>Lachnospiraceae</taxon>
        <taxon>Butyrivibrio</taxon>
    </lineage>
</organism>
<reference evidence="1 2" key="1">
    <citation type="journal article" date="2010" name="PLoS ONE">
        <title>The glycobiome of the rumen bacterium Butyrivibrio proteoclasticus B316(T) highlights adaptation to a polysaccharide-rich environment.</title>
        <authorList>
            <person name="Kelly W.J."/>
            <person name="Leahy S.C."/>
            <person name="Altermann E."/>
            <person name="Yeoman C.J."/>
            <person name="Dunne J.C."/>
            <person name="Kong Z."/>
            <person name="Pacheco D.M."/>
            <person name="Li D."/>
            <person name="Noel S.J."/>
            <person name="Moon C.D."/>
            <person name="Cookson A.L."/>
            <person name="Attwood G.T."/>
        </authorList>
    </citation>
    <scope>NUCLEOTIDE SEQUENCE [LARGE SCALE GENOMIC DNA]</scope>
    <source>
        <strain evidence="2">ATCC 51982 / DSM 14932 / B316</strain>
        <plasmid evidence="2">Plasmid pCY186</plasmid>
    </source>
</reference>
<keyword evidence="1" id="KW-0614">Plasmid</keyword>